<evidence type="ECO:0000313" key="2">
    <source>
        <dbReference type="EMBL" id="PON39699.1"/>
    </source>
</evidence>
<dbReference type="AlphaFoldDB" id="A0A2P5AT46"/>
<feature type="region of interest" description="Disordered" evidence="1">
    <location>
        <begin position="75"/>
        <end position="115"/>
    </location>
</feature>
<gene>
    <name evidence="2" type="ORF">TorRG33x02_341950</name>
</gene>
<dbReference type="EMBL" id="JXTC01000709">
    <property type="protein sequence ID" value="PON39699.1"/>
    <property type="molecule type" value="Genomic_DNA"/>
</dbReference>
<keyword evidence="3" id="KW-1185">Reference proteome</keyword>
<accession>A0A2P5AT46</accession>
<feature type="compositionally biased region" description="Basic and acidic residues" evidence="1">
    <location>
        <begin position="86"/>
        <end position="97"/>
    </location>
</feature>
<organism evidence="2 3">
    <name type="scientific">Trema orientale</name>
    <name type="common">Charcoal tree</name>
    <name type="synonym">Celtis orientalis</name>
    <dbReference type="NCBI Taxonomy" id="63057"/>
    <lineage>
        <taxon>Eukaryota</taxon>
        <taxon>Viridiplantae</taxon>
        <taxon>Streptophyta</taxon>
        <taxon>Embryophyta</taxon>
        <taxon>Tracheophyta</taxon>
        <taxon>Spermatophyta</taxon>
        <taxon>Magnoliopsida</taxon>
        <taxon>eudicotyledons</taxon>
        <taxon>Gunneridae</taxon>
        <taxon>Pentapetalae</taxon>
        <taxon>rosids</taxon>
        <taxon>fabids</taxon>
        <taxon>Rosales</taxon>
        <taxon>Cannabaceae</taxon>
        <taxon>Trema</taxon>
    </lineage>
</organism>
<evidence type="ECO:0000256" key="1">
    <source>
        <dbReference type="SAM" id="MobiDB-lite"/>
    </source>
</evidence>
<reference evidence="3" key="1">
    <citation type="submission" date="2016-06" db="EMBL/GenBank/DDBJ databases">
        <title>Parallel loss of symbiosis genes in relatives of nitrogen-fixing non-legume Parasponia.</title>
        <authorList>
            <person name="Van Velzen R."/>
            <person name="Holmer R."/>
            <person name="Bu F."/>
            <person name="Rutten L."/>
            <person name="Van Zeijl A."/>
            <person name="Liu W."/>
            <person name="Santuari L."/>
            <person name="Cao Q."/>
            <person name="Sharma T."/>
            <person name="Shen D."/>
            <person name="Roswanjaya Y."/>
            <person name="Wardhani T."/>
            <person name="Kalhor M.S."/>
            <person name="Jansen J."/>
            <person name="Van den Hoogen J."/>
            <person name="Gungor B."/>
            <person name="Hartog M."/>
            <person name="Hontelez J."/>
            <person name="Verver J."/>
            <person name="Yang W.-C."/>
            <person name="Schijlen E."/>
            <person name="Repin R."/>
            <person name="Schilthuizen M."/>
            <person name="Schranz E."/>
            <person name="Heidstra R."/>
            <person name="Miyata K."/>
            <person name="Fedorova E."/>
            <person name="Kohlen W."/>
            <person name="Bisseling T."/>
            <person name="Smit S."/>
            <person name="Geurts R."/>
        </authorList>
    </citation>
    <scope>NUCLEOTIDE SEQUENCE [LARGE SCALE GENOMIC DNA]</scope>
    <source>
        <strain evidence="3">cv. RG33-2</strain>
    </source>
</reference>
<protein>
    <submittedName>
        <fullName evidence="2">Uncharacterized protein</fullName>
    </submittedName>
</protein>
<dbReference type="Proteomes" id="UP000237000">
    <property type="component" value="Unassembled WGS sequence"/>
</dbReference>
<comment type="caution">
    <text evidence="2">The sequence shown here is derived from an EMBL/GenBank/DDBJ whole genome shotgun (WGS) entry which is preliminary data.</text>
</comment>
<dbReference type="InParanoid" id="A0A2P5AT46"/>
<evidence type="ECO:0000313" key="3">
    <source>
        <dbReference type="Proteomes" id="UP000237000"/>
    </source>
</evidence>
<name>A0A2P5AT46_TREOI</name>
<sequence length="115" mass="12997">MENNVGGDEHNALENHVVEIKDHLRSVSGKLDLAMEELSAVRAEFQAFYDNFRATKREIVEVLAEVARMMRERRLIRNANRGNNRNGDDHESDHSTSGEENGLGDVEDGMLESDD</sequence>
<proteinExistence type="predicted"/>
<feature type="compositionally biased region" description="Acidic residues" evidence="1">
    <location>
        <begin position="105"/>
        <end position="115"/>
    </location>
</feature>